<accession>A0ABS7A3X7</accession>
<evidence type="ECO:0000313" key="3">
    <source>
        <dbReference type="Proteomes" id="UP001196565"/>
    </source>
</evidence>
<dbReference type="RefSeq" id="WP_219761587.1">
    <property type="nucleotide sequence ID" value="NZ_JAHYBZ010000001.1"/>
</dbReference>
<feature type="region of interest" description="Disordered" evidence="1">
    <location>
        <begin position="224"/>
        <end position="258"/>
    </location>
</feature>
<protein>
    <submittedName>
        <fullName evidence="2">Uncharacterized protein</fullName>
    </submittedName>
</protein>
<gene>
    <name evidence="2" type="ORF">KPL78_04035</name>
</gene>
<evidence type="ECO:0000313" key="2">
    <source>
        <dbReference type="EMBL" id="MBW6397002.1"/>
    </source>
</evidence>
<name>A0ABS7A3X7_9PROT</name>
<organism evidence="2 3">
    <name type="scientific">Roseomonas alba</name>
    <dbReference type="NCBI Taxonomy" id="2846776"/>
    <lineage>
        <taxon>Bacteria</taxon>
        <taxon>Pseudomonadati</taxon>
        <taxon>Pseudomonadota</taxon>
        <taxon>Alphaproteobacteria</taxon>
        <taxon>Acetobacterales</taxon>
        <taxon>Roseomonadaceae</taxon>
        <taxon>Roseomonas</taxon>
    </lineage>
</organism>
<feature type="region of interest" description="Disordered" evidence="1">
    <location>
        <begin position="321"/>
        <end position="360"/>
    </location>
</feature>
<dbReference type="EMBL" id="JAHYBZ010000001">
    <property type="protein sequence ID" value="MBW6397002.1"/>
    <property type="molecule type" value="Genomic_DNA"/>
</dbReference>
<sequence>MAKPPVGLLRPVALLLTGVLAAGCGGLSSTPAHPMNFGDVSRGLEAEVSGTTISGCIATPLDAQDLCRDRIVQSMMVLIDMNYTVFERELNDTNRYSGFATSVAVMGLAGAASISSVPVSTARILSALAAGLTGAREAFDRDVLAERTTTSLLVSMRANRNTIARRIRNGLKARARDYPVGTALQDLLAYFRAGTIQGAIVNVAEAVGLSAFEARLALDGRRLTEQPLPPDRPLSPQPQPPASQPARAPLTIPPPLPPEELRLQQCLLQMLRDPDPLRREQNEANMRRVVQELLPGQNVPPRRVIQSASLRPELLELGRRLCPPPPPAPGAAVSSPPVVITPAPAGPRPLNPPEGAAPGR</sequence>
<reference evidence="2 3" key="1">
    <citation type="submission" date="2021-07" db="EMBL/GenBank/DDBJ databases">
        <authorList>
            <person name="So Y."/>
        </authorList>
    </citation>
    <scope>NUCLEOTIDE SEQUENCE [LARGE SCALE GENOMIC DNA]</scope>
    <source>
        <strain evidence="2 3">HJA6</strain>
    </source>
</reference>
<dbReference type="PROSITE" id="PS51257">
    <property type="entry name" value="PROKAR_LIPOPROTEIN"/>
    <property type="match status" value="1"/>
</dbReference>
<feature type="compositionally biased region" description="Pro residues" evidence="1">
    <location>
        <begin position="227"/>
        <end position="243"/>
    </location>
</feature>
<evidence type="ECO:0000256" key="1">
    <source>
        <dbReference type="SAM" id="MobiDB-lite"/>
    </source>
</evidence>
<dbReference type="Proteomes" id="UP001196565">
    <property type="component" value="Unassembled WGS sequence"/>
</dbReference>
<comment type="caution">
    <text evidence="2">The sequence shown here is derived from an EMBL/GenBank/DDBJ whole genome shotgun (WGS) entry which is preliminary data.</text>
</comment>
<keyword evidence="3" id="KW-1185">Reference proteome</keyword>
<proteinExistence type="predicted"/>